<evidence type="ECO:0000313" key="1">
    <source>
        <dbReference type="EMBL" id="MFM9327963.1"/>
    </source>
</evidence>
<evidence type="ECO:0000313" key="2">
    <source>
        <dbReference type="Proteomes" id="UP001631969"/>
    </source>
</evidence>
<proteinExistence type="predicted"/>
<sequence>MGKLRWELKERYDAQALRFVEITDKYEKAVIDAGTRLQDLKAELDAIVRTEIQTGADKGAEKTKMRARITEAEADVAQAQVERERAADYVRAESEKDRVTIRDLVVDWNGPYLKAVREAELYPIVKRMAAARDAYYSAVLEYYQLVEDYRLQRHEIAILEYDDKRPGDGIAVHEIANIHSLPLVTYEDFRHIEQFKKLPEVK</sequence>
<protein>
    <submittedName>
        <fullName evidence="1">Uncharacterized protein</fullName>
    </submittedName>
</protein>
<name>A0ACC7NTE9_9BACL</name>
<accession>A0ACC7NTE9</accession>
<organism evidence="1 2">
    <name type="scientific">Paenibacillus mesotrionivorans</name>
    <dbReference type="NCBI Taxonomy" id="3160968"/>
    <lineage>
        <taxon>Bacteria</taxon>
        <taxon>Bacillati</taxon>
        <taxon>Bacillota</taxon>
        <taxon>Bacilli</taxon>
        <taxon>Bacillales</taxon>
        <taxon>Paenibacillaceae</taxon>
        <taxon>Paenibacillus</taxon>
    </lineage>
</organism>
<dbReference type="EMBL" id="JBJURJ010000003">
    <property type="protein sequence ID" value="MFM9327963.1"/>
    <property type="molecule type" value="Genomic_DNA"/>
</dbReference>
<keyword evidence="2" id="KW-1185">Reference proteome</keyword>
<gene>
    <name evidence="1" type="ORF">ACI1P1_06545</name>
</gene>
<dbReference type="Proteomes" id="UP001631969">
    <property type="component" value="Unassembled WGS sequence"/>
</dbReference>
<reference evidence="1" key="1">
    <citation type="submission" date="2024-12" db="EMBL/GenBank/DDBJ databases">
        <authorList>
            <person name="Wu N."/>
        </authorList>
    </citation>
    <scope>NUCLEOTIDE SEQUENCE</scope>
    <source>
        <strain evidence="1">P15</strain>
    </source>
</reference>
<comment type="caution">
    <text evidence="1">The sequence shown here is derived from an EMBL/GenBank/DDBJ whole genome shotgun (WGS) entry which is preliminary data.</text>
</comment>